<dbReference type="PANTHER" id="PTHR43056">
    <property type="entry name" value="PEPTIDASE S9 PROLYL OLIGOPEPTIDASE"/>
    <property type="match status" value="1"/>
</dbReference>
<gene>
    <name evidence="2" type="ORF">AOCH_000543</name>
</gene>
<dbReference type="InterPro" id="IPR050585">
    <property type="entry name" value="Xaa-Pro_dipeptidyl-ppase/CocE"/>
</dbReference>
<dbReference type="InterPro" id="IPR011659">
    <property type="entry name" value="WD40"/>
</dbReference>
<dbReference type="EMBL" id="JYKN01001237">
    <property type="protein sequence ID" value="KKK21302.1"/>
    <property type="molecule type" value="Genomic_DNA"/>
</dbReference>
<evidence type="ECO:0000313" key="2">
    <source>
        <dbReference type="EMBL" id="KKK21302.1"/>
    </source>
</evidence>
<dbReference type="AlphaFoldDB" id="A0A0F8XCH8"/>
<organism evidence="2 3">
    <name type="scientific">Aspergillus ochraceoroseus</name>
    <dbReference type="NCBI Taxonomy" id="138278"/>
    <lineage>
        <taxon>Eukaryota</taxon>
        <taxon>Fungi</taxon>
        <taxon>Dikarya</taxon>
        <taxon>Ascomycota</taxon>
        <taxon>Pezizomycotina</taxon>
        <taxon>Eurotiomycetes</taxon>
        <taxon>Eurotiomycetidae</taxon>
        <taxon>Eurotiales</taxon>
        <taxon>Aspergillaceae</taxon>
        <taxon>Aspergillus</taxon>
        <taxon>Aspergillus subgen. Nidulantes</taxon>
    </lineage>
</organism>
<comment type="caution">
    <text evidence="2">The sequence shown here is derived from an EMBL/GenBank/DDBJ whole genome shotgun (WGS) entry which is preliminary data.</text>
</comment>
<dbReference type="Gene3D" id="2.120.10.30">
    <property type="entry name" value="TolB, C-terminal domain"/>
    <property type="match status" value="1"/>
</dbReference>
<feature type="domain" description="Peptidase S9 prolyl oligopeptidase catalytic" evidence="1">
    <location>
        <begin position="445"/>
        <end position="656"/>
    </location>
</feature>
<name>A0A0F8XCH8_9EURO</name>
<dbReference type="GO" id="GO:0006508">
    <property type="term" value="P:proteolysis"/>
    <property type="evidence" value="ECO:0007669"/>
    <property type="project" value="InterPro"/>
</dbReference>
<dbReference type="InterPro" id="IPR011042">
    <property type="entry name" value="6-blade_b-propeller_TolB-like"/>
</dbReference>
<proteinExistence type="predicted"/>
<sequence length="657" mass="71590">MSDVPQVAPYGKWASPITAEHLSGGSIHLEGVQVNASTGQIWALESRPAEGGRFAIVEVLASTAARDVLPAEYHAMGTIHEYGGGSFALHPNGDLIFTSHPTNGVFALDPQSGTVRTIGIPDASVRFGNFHVHPRTHEWILAVRETHTKDSRAQAVVTNTVVAIHAATGRVCTVAEGADFYQHPQFSPDGEKVCWIQWDHPDMPWTGSVLHVATWEAEKVLTGTVVSGRAAVESICQPRWGPDGTLFFVSDKTGYWQLYRFDGNEARRIDLRGLETAEFGSREPCLGNCTYVMLDERTVIASATRNATSDLVLINLETSSWKSLSLDLVDIQRNALARVSSTCFVVIGSTRAAPQALYRVDITRDGASEELLRATVERPLPSELISQARHITYPRTYSKDPSGSGTAHAMFVAPKNPAFQAPEGTLPPLIVWMHGGPTTHVTPALSLATQFWTSRGYAYVLVNHVGSTGYGRGYRALLDGEWGVADIADAASCVAYLASEKLIDAAKVGIVGESAGGYAVLQALYTYPEIWTAGVSLYGISSLHRFAEITHKFESHYILGLVLGDGEWSDEARHAVYRSRSAYYHVDKIRAPLLLLQGDVDTIVPVSQATQMEEAMNQAGKQVEVVIFEGEGHGWHMEGTMKASMELQTEFWAKTLL</sequence>
<dbReference type="Gene3D" id="3.40.50.1820">
    <property type="entry name" value="alpha/beta hydrolase"/>
    <property type="match status" value="1"/>
</dbReference>
<dbReference type="Pfam" id="PF00326">
    <property type="entry name" value="Peptidase_S9"/>
    <property type="match status" value="1"/>
</dbReference>
<dbReference type="PANTHER" id="PTHR43056:SF5">
    <property type="entry name" value="PEPTIDASE S9 PROLYL OLIGOPEPTIDASE CATALYTIC DOMAIN-CONTAINING PROTEIN"/>
    <property type="match status" value="1"/>
</dbReference>
<dbReference type="Proteomes" id="UP000034947">
    <property type="component" value="Unassembled WGS sequence"/>
</dbReference>
<dbReference type="InterPro" id="IPR001375">
    <property type="entry name" value="Peptidase_S9_cat"/>
</dbReference>
<accession>A0A0F8XCH8</accession>
<dbReference type="GO" id="GO:0008236">
    <property type="term" value="F:serine-type peptidase activity"/>
    <property type="evidence" value="ECO:0007669"/>
    <property type="project" value="InterPro"/>
</dbReference>
<dbReference type="OrthoDB" id="43744at2759"/>
<dbReference type="SUPFAM" id="SSF53474">
    <property type="entry name" value="alpha/beta-Hydrolases"/>
    <property type="match status" value="1"/>
</dbReference>
<dbReference type="VEuPathDB" id="FungiDB:P175DRAFT_0557403"/>
<dbReference type="InterPro" id="IPR029058">
    <property type="entry name" value="AB_hydrolase_fold"/>
</dbReference>
<evidence type="ECO:0000313" key="3">
    <source>
        <dbReference type="Proteomes" id="UP000034947"/>
    </source>
</evidence>
<evidence type="ECO:0000259" key="1">
    <source>
        <dbReference type="Pfam" id="PF00326"/>
    </source>
</evidence>
<reference evidence="2 3" key="1">
    <citation type="submission" date="2015-02" db="EMBL/GenBank/DDBJ databases">
        <title>Draft Genome Sequences of Two Closely-Related Aflatoxigenic Aspergillus Species Obtained from the Cote d'Ivoire.</title>
        <authorList>
            <person name="Moore G.G."/>
            <person name="Beltz S.B."/>
            <person name="Mack B.M."/>
        </authorList>
    </citation>
    <scope>NUCLEOTIDE SEQUENCE [LARGE SCALE GENOMIC DNA]</scope>
    <source>
        <strain evidence="2 3">SRRC1432</strain>
    </source>
</reference>
<dbReference type="Pfam" id="PF07676">
    <property type="entry name" value="PD40"/>
    <property type="match status" value="1"/>
</dbReference>
<dbReference type="SUPFAM" id="SSF82171">
    <property type="entry name" value="DPP6 N-terminal domain-like"/>
    <property type="match status" value="1"/>
</dbReference>
<protein>
    <recommendedName>
        <fullName evidence="1">Peptidase S9 prolyl oligopeptidase catalytic domain-containing protein</fullName>
    </recommendedName>
</protein>
<keyword evidence="3" id="KW-1185">Reference proteome</keyword>